<protein>
    <recommendedName>
        <fullName evidence="4">Sel1 repeat family protein</fullName>
    </recommendedName>
</protein>
<comment type="caution">
    <text evidence="2">The sequence shown here is derived from an EMBL/GenBank/DDBJ whole genome shotgun (WGS) entry which is preliminary data.</text>
</comment>
<dbReference type="EMBL" id="JADTFC010000010">
    <property type="protein sequence ID" value="MBG6287080.1"/>
    <property type="molecule type" value="Genomic_DNA"/>
</dbReference>
<keyword evidence="1" id="KW-0732">Signal</keyword>
<evidence type="ECO:0000313" key="2">
    <source>
        <dbReference type="EMBL" id="MBG6287080.1"/>
    </source>
</evidence>
<dbReference type="RefSeq" id="WP_196912420.1">
    <property type="nucleotide sequence ID" value="NZ_DAMDDB010000216.1"/>
</dbReference>
<dbReference type="Proteomes" id="UP000608450">
    <property type="component" value="Unassembled WGS sequence"/>
</dbReference>
<evidence type="ECO:0000256" key="1">
    <source>
        <dbReference type="SAM" id="SignalP"/>
    </source>
</evidence>
<keyword evidence="3" id="KW-1185">Reference proteome</keyword>
<name>A0ABS0KG56_PSENT</name>
<gene>
    <name evidence="2" type="ORF">I5I61_06430</name>
</gene>
<evidence type="ECO:0000313" key="3">
    <source>
        <dbReference type="Proteomes" id="UP000608450"/>
    </source>
</evidence>
<accession>A0ABS0KG56</accession>
<reference evidence="2 3" key="1">
    <citation type="submission" date="2020-11" db="EMBL/GenBank/DDBJ databases">
        <title>Enhanced detection system for hospital associated transmission using whole genome sequencing surveillance.</title>
        <authorList>
            <person name="Harrison L.H."/>
            <person name="Van Tyne D."/>
            <person name="Marsh J.W."/>
            <person name="Griffith M.P."/>
            <person name="Snyder D.J."/>
            <person name="Cooper V.S."/>
            <person name="Mustapha M."/>
        </authorList>
    </citation>
    <scope>NUCLEOTIDE SEQUENCE [LARGE SCALE GENOMIC DNA]</scope>
    <source>
        <strain evidence="2 3">PSA00705</strain>
    </source>
</reference>
<feature type="signal peptide" evidence="1">
    <location>
        <begin position="1"/>
        <end position="21"/>
    </location>
</feature>
<organism evidence="2 3">
    <name type="scientific">Pseudomonas nitroreducens</name>
    <dbReference type="NCBI Taxonomy" id="46680"/>
    <lineage>
        <taxon>Bacteria</taxon>
        <taxon>Pseudomonadati</taxon>
        <taxon>Pseudomonadota</taxon>
        <taxon>Gammaproteobacteria</taxon>
        <taxon>Pseudomonadales</taxon>
        <taxon>Pseudomonadaceae</taxon>
        <taxon>Pseudomonas</taxon>
    </lineage>
</organism>
<feature type="chain" id="PRO_5045715973" description="Sel1 repeat family protein" evidence="1">
    <location>
        <begin position="22"/>
        <end position="236"/>
    </location>
</feature>
<proteinExistence type="predicted"/>
<sequence length="236" mass="25501">MRSKFAAAAWLLSLLPLAAHAAPGDSDLAQARELLSLSQSSIKDYDLLTTQGGTDPALQTQFVNYVTFAREALPALRRSAEEGNAAGQYLLAMTLRVAMSGASSSQEEVCAQLARSAGQYFLPAVVVAPSVCPQREQADIEEALVKALENASRDVAYYPMPSPAYRICGANQRASFPLPELSQKEFEVDAYYDLAKRTSAVDRAAQEKKLTYFRAAADRGCELAARAATALESRLK</sequence>
<evidence type="ECO:0008006" key="4">
    <source>
        <dbReference type="Google" id="ProtNLM"/>
    </source>
</evidence>